<feature type="region of interest" description="Disordered" evidence="1">
    <location>
        <begin position="314"/>
        <end position="382"/>
    </location>
</feature>
<evidence type="ECO:0008006" key="4">
    <source>
        <dbReference type="Google" id="ProtNLM"/>
    </source>
</evidence>
<feature type="compositionally biased region" description="Basic residues" evidence="1">
    <location>
        <begin position="363"/>
        <end position="375"/>
    </location>
</feature>
<dbReference type="InterPro" id="IPR023674">
    <property type="entry name" value="Ribosomal_uL1-like"/>
</dbReference>
<dbReference type="InterPro" id="IPR028364">
    <property type="entry name" value="Ribosomal_uL1/biogenesis"/>
</dbReference>
<accession>A0A9W7CB85</accession>
<name>A0A9W7CB85_9STRA</name>
<dbReference type="Gene3D" id="3.40.50.790">
    <property type="match status" value="1"/>
</dbReference>
<evidence type="ECO:0000256" key="1">
    <source>
        <dbReference type="SAM" id="MobiDB-lite"/>
    </source>
</evidence>
<keyword evidence="3" id="KW-1185">Reference proteome</keyword>
<comment type="caution">
    <text evidence="2">The sequence shown here is derived from an EMBL/GenBank/DDBJ whole genome shotgun (WGS) entry which is preliminary data.</text>
</comment>
<feature type="region of interest" description="Disordered" evidence="1">
    <location>
        <begin position="273"/>
        <end position="302"/>
    </location>
</feature>
<dbReference type="AlphaFoldDB" id="A0A9W7CB85"/>
<gene>
    <name evidence="2" type="ORF">TrVE_jg9734</name>
</gene>
<feature type="region of interest" description="Disordered" evidence="1">
    <location>
        <begin position="436"/>
        <end position="461"/>
    </location>
</feature>
<feature type="compositionally biased region" description="Gly residues" evidence="1">
    <location>
        <begin position="444"/>
        <end position="453"/>
    </location>
</feature>
<organism evidence="2 3">
    <name type="scientific">Triparma verrucosa</name>
    <dbReference type="NCBI Taxonomy" id="1606542"/>
    <lineage>
        <taxon>Eukaryota</taxon>
        <taxon>Sar</taxon>
        <taxon>Stramenopiles</taxon>
        <taxon>Ochrophyta</taxon>
        <taxon>Bolidophyceae</taxon>
        <taxon>Parmales</taxon>
        <taxon>Triparmaceae</taxon>
        <taxon>Triparma</taxon>
    </lineage>
</organism>
<reference evidence="3" key="1">
    <citation type="journal article" date="2023" name="Commun. Biol.">
        <title>Genome analysis of Parmales, the sister group of diatoms, reveals the evolutionary specialization of diatoms from phago-mixotrophs to photoautotrophs.</title>
        <authorList>
            <person name="Ban H."/>
            <person name="Sato S."/>
            <person name="Yoshikawa S."/>
            <person name="Yamada K."/>
            <person name="Nakamura Y."/>
            <person name="Ichinomiya M."/>
            <person name="Sato N."/>
            <person name="Blanc-Mathieu R."/>
            <person name="Endo H."/>
            <person name="Kuwata A."/>
            <person name="Ogata H."/>
        </authorList>
    </citation>
    <scope>NUCLEOTIDE SEQUENCE [LARGE SCALE GENOMIC DNA]</scope>
    <source>
        <strain evidence="3">NIES 3699</strain>
    </source>
</reference>
<dbReference type="SUPFAM" id="SSF56808">
    <property type="entry name" value="Ribosomal protein L1"/>
    <property type="match status" value="1"/>
</dbReference>
<evidence type="ECO:0000313" key="2">
    <source>
        <dbReference type="EMBL" id="GMI03021.1"/>
    </source>
</evidence>
<dbReference type="Pfam" id="PF00687">
    <property type="entry name" value="Ribosomal_L1"/>
    <property type="match status" value="1"/>
</dbReference>
<proteinExistence type="predicted"/>
<sequence length="461" mass="51743">MTANAAKPHAISKDLVLRATRGLLSYLKSSAPVKNDLLASEDEGVSDYVMASFQLQKIPAQGSPKPIRIEVPHRVLTSESVEDEAFEVCLIVKDESKAWVKALIESTPSISYVTKVLTLSKLRSDFGTFQQRRELLQQYDFFLADDRILPMVGAKLGKNFFQAKKQPVAVKLTRKESLPMTIARALDSTYLFISTGPCLTVKCGRASTLSEKKLVENILAVVENCVKKIPGKWGNIREIGIKCGQSASVPVYARTTKQLRDIEGLGKSSVVEPVEKSEEDLEEQKAKKVEAEKKKSKSPLLKALKKRKEEKVEKEELLEEEKTDNRKAKRAKKQPEERPASKKRKEVVEEEEEEEEAVEEPKKKVKKVEKKKVEKKKVEKKTAKPIIEEADEDSTFITAKKFKGRKPGYIFKKDKKGLGYYKDELPKVDKNFLEQLARQKGGGRRGGGGGGGRKGGRKGRR</sequence>
<evidence type="ECO:0000313" key="3">
    <source>
        <dbReference type="Proteomes" id="UP001165160"/>
    </source>
</evidence>
<dbReference type="CDD" id="cd00403">
    <property type="entry name" value="Ribosomal_L1"/>
    <property type="match status" value="1"/>
</dbReference>
<feature type="compositionally biased region" description="Acidic residues" evidence="1">
    <location>
        <begin position="348"/>
        <end position="358"/>
    </location>
</feature>
<dbReference type="EMBL" id="BRXX01000293">
    <property type="protein sequence ID" value="GMI03021.1"/>
    <property type="molecule type" value="Genomic_DNA"/>
</dbReference>
<protein>
    <recommendedName>
        <fullName evidence="4">Ribosomal protein L1</fullName>
    </recommendedName>
</protein>
<dbReference type="Proteomes" id="UP001165160">
    <property type="component" value="Unassembled WGS sequence"/>
</dbReference>
<feature type="compositionally biased region" description="Basic and acidic residues" evidence="1">
    <location>
        <begin position="283"/>
        <end position="293"/>
    </location>
</feature>
<dbReference type="InterPro" id="IPR016095">
    <property type="entry name" value="Ribosomal_uL1_3-a/b-sand"/>
</dbReference>